<organism evidence="1 2">
    <name type="scientific">Pristionchus entomophagus</name>
    <dbReference type="NCBI Taxonomy" id="358040"/>
    <lineage>
        <taxon>Eukaryota</taxon>
        <taxon>Metazoa</taxon>
        <taxon>Ecdysozoa</taxon>
        <taxon>Nematoda</taxon>
        <taxon>Chromadorea</taxon>
        <taxon>Rhabditida</taxon>
        <taxon>Rhabditina</taxon>
        <taxon>Diplogasteromorpha</taxon>
        <taxon>Diplogasteroidea</taxon>
        <taxon>Neodiplogasteridae</taxon>
        <taxon>Pristionchus</taxon>
    </lineage>
</organism>
<dbReference type="Proteomes" id="UP001432027">
    <property type="component" value="Unassembled WGS sequence"/>
</dbReference>
<keyword evidence="2" id="KW-1185">Reference proteome</keyword>
<evidence type="ECO:0000313" key="2">
    <source>
        <dbReference type="Proteomes" id="UP001432027"/>
    </source>
</evidence>
<feature type="non-terminal residue" evidence="1">
    <location>
        <position position="1"/>
    </location>
</feature>
<proteinExistence type="predicted"/>
<name>A0AAV5UBR7_9BILA</name>
<gene>
    <name evidence="1" type="ORF">PENTCL1PPCAC_25949</name>
</gene>
<dbReference type="AlphaFoldDB" id="A0AAV5UBR7"/>
<sequence length="156" mass="16558">YAVYLVLAITGAQAFNAFGGNGEVRTQPFYPANGNDDQMNILPYPGGSNGNDQVQSLPYPSGGEHMTIRPFPTNNNGNTVNIQPLVPRGGNNNNNDGGFQLLPAGGQGSVRPTRASDLEAHILPYPFPEGSVGNEQAKTLTFPAGDDQMKIQPFPT</sequence>
<comment type="caution">
    <text evidence="1">The sequence shown here is derived from an EMBL/GenBank/DDBJ whole genome shotgun (WGS) entry which is preliminary data.</text>
</comment>
<dbReference type="EMBL" id="BTSX01000006">
    <property type="protein sequence ID" value="GMT03775.1"/>
    <property type="molecule type" value="Genomic_DNA"/>
</dbReference>
<feature type="non-terminal residue" evidence="1">
    <location>
        <position position="156"/>
    </location>
</feature>
<protein>
    <submittedName>
        <fullName evidence="1">Uncharacterized protein</fullName>
    </submittedName>
</protein>
<evidence type="ECO:0000313" key="1">
    <source>
        <dbReference type="EMBL" id="GMT03775.1"/>
    </source>
</evidence>
<reference evidence="1" key="1">
    <citation type="submission" date="2023-10" db="EMBL/GenBank/DDBJ databases">
        <title>Genome assembly of Pristionchus species.</title>
        <authorList>
            <person name="Yoshida K."/>
            <person name="Sommer R.J."/>
        </authorList>
    </citation>
    <scope>NUCLEOTIDE SEQUENCE</scope>
    <source>
        <strain evidence="1">RS0144</strain>
    </source>
</reference>
<accession>A0AAV5UBR7</accession>